<dbReference type="PANTHER" id="PTHR12210">
    <property type="entry name" value="DULLARD PROTEIN PHOSPHATASE"/>
    <property type="match status" value="1"/>
</dbReference>
<dbReference type="SMART" id="SM00577">
    <property type="entry name" value="CPDc"/>
    <property type="match status" value="1"/>
</dbReference>
<feature type="region of interest" description="Disordered" evidence="1">
    <location>
        <begin position="1"/>
        <end position="39"/>
    </location>
</feature>
<evidence type="ECO:0000313" key="4">
    <source>
        <dbReference type="Proteomes" id="UP001470230"/>
    </source>
</evidence>
<evidence type="ECO:0000256" key="1">
    <source>
        <dbReference type="SAM" id="MobiDB-lite"/>
    </source>
</evidence>
<feature type="region of interest" description="Disordered" evidence="1">
    <location>
        <begin position="170"/>
        <end position="210"/>
    </location>
</feature>
<feature type="domain" description="FCP1 homology" evidence="2">
    <location>
        <begin position="227"/>
        <end position="380"/>
    </location>
</feature>
<dbReference type="SUPFAM" id="SSF56784">
    <property type="entry name" value="HAD-like"/>
    <property type="match status" value="1"/>
</dbReference>
<proteinExistence type="predicted"/>
<comment type="caution">
    <text evidence="3">The sequence shown here is derived from an EMBL/GenBank/DDBJ whole genome shotgun (WGS) entry which is preliminary data.</text>
</comment>
<dbReference type="InterPro" id="IPR036412">
    <property type="entry name" value="HAD-like_sf"/>
</dbReference>
<accession>A0ABR2KIT1</accession>
<sequence>MSGNDEESLLKNQNSSPSSHPQRRVVIAPSALENQEVKKTRMETDVLQIMKEPYVPRSYLNQNQTDSEKQTTNDTNQFNENKEISSVTVDIVDNLIASRISNNNSLHHNFPKNSLGQLHASSSLNGFSRIDEPSLVLENYTTVEMSDDNNIDFINRNESASCCSICNLSKKTPSQNNSNESKSDSKNSESSNRSTDTDFSDQNVSINQPDHNLTSYLLPQADPDDMDKLCLVVDLDETLVHSSITQTGHPDLVLTLQDSCMESKRKKSSSVPVTVYVNFRPGAEEFIANLAPLYEMVFFTTSSKEYADLVLNKLDPCRMVKHRLFRDNCTELGGNFVKDLSRMNRDLDRIIIIDNNPTSYMLQPTNAIAISSWFEDPKDKELSILQHFLIRNASAQSISEIFR</sequence>
<keyword evidence="4" id="KW-1185">Reference proteome</keyword>
<protein>
    <recommendedName>
        <fullName evidence="2">FCP1 homology domain-containing protein</fullName>
    </recommendedName>
</protein>
<feature type="compositionally biased region" description="Polar residues" evidence="1">
    <location>
        <begin position="10"/>
        <end position="20"/>
    </location>
</feature>
<name>A0ABR2KIT1_9EUKA</name>
<dbReference type="Pfam" id="PF03031">
    <property type="entry name" value="NIF"/>
    <property type="match status" value="1"/>
</dbReference>
<evidence type="ECO:0000259" key="2">
    <source>
        <dbReference type="SMART" id="SM00577"/>
    </source>
</evidence>
<dbReference type="EMBL" id="JAPFFF010000004">
    <property type="protein sequence ID" value="KAK8891055.1"/>
    <property type="molecule type" value="Genomic_DNA"/>
</dbReference>
<dbReference type="NCBIfam" id="TIGR02251">
    <property type="entry name" value="HIF-SF_euk"/>
    <property type="match status" value="1"/>
</dbReference>
<gene>
    <name evidence="3" type="ORF">M9Y10_028260</name>
</gene>
<dbReference type="Gene3D" id="3.40.50.1000">
    <property type="entry name" value="HAD superfamily/HAD-like"/>
    <property type="match status" value="1"/>
</dbReference>
<reference evidence="3 4" key="1">
    <citation type="submission" date="2024-04" db="EMBL/GenBank/DDBJ databases">
        <title>Tritrichomonas musculus Genome.</title>
        <authorList>
            <person name="Alves-Ferreira E."/>
            <person name="Grigg M."/>
            <person name="Lorenzi H."/>
            <person name="Galac M."/>
        </authorList>
    </citation>
    <scope>NUCLEOTIDE SEQUENCE [LARGE SCALE GENOMIC DNA]</scope>
    <source>
        <strain evidence="3 4">EAF2021</strain>
    </source>
</reference>
<dbReference type="InterPro" id="IPR011948">
    <property type="entry name" value="Dullard_phosphatase"/>
</dbReference>
<feature type="compositionally biased region" description="Polar residues" evidence="1">
    <location>
        <begin position="200"/>
        <end position="210"/>
    </location>
</feature>
<dbReference type="InterPro" id="IPR050365">
    <property type="entry name" value="TIM50"/>
</dbReference>
<dbReference type="Proteomes" id="UP001470230">
    <property type="component" value="Unassembled WGS sequence"/>
</dbReference>
<dbReference type="CDD" id="cd07521">
    <property type="entry name" value="HAD_FCP1-like"/>
    <property type="match status" value="1"/>
</dbReference>
<evidence type="ECO:0000313" key="3">
    <source>
        <dbReference type="EMBL" id="KAK8891055.1"/>
    </source>
</evidence>
<feature type="region of interest" description="Disordered" evidence="1">
    <location>
        <begin position="57"/>
        <end position="79"/>
    </location>
</feature>
<organism evidence="3 4">
    <name type="scientific">Tritrichomonas musculus</name>
    <dbReference type="NCBI Taxonomy" id="1915356"/>
    <lineage>
        <taxon>Eukaryota</taxon>
        <taxon>Metamonada</taxon>
        <taxon>Parabasalia</taxon>
        <taxon>Tritrichomonadida</taxon>
        <taxon>Tritrichomonadidae</taxon>
        <taxon>Tritrichomonas</taxon>
    </lineage>
</organism>
<dbReference type="InterPro" id="IPR004274">
    <property type="entry name" value="FCP1_dom"/>
</dbReference>
<dbReference type="InterPro" id="IPR023214">
    <property type="entry name" value="HAD_sf"/>
</dbReference>